<organism evidence="2 3">
    <name type="scientific">Pipistrellus kuhlii</name>
    <name type="common">Kuhl's pipistrelle</name>
    <dbReference type="NCBI Taxonomy" id="59472"/>
    <lineage>
        <taxon>Eukaryota</taxon>
        <taxon>Metazoa</taxon>
        <taxon>Chordata</taxon>
        <taxon>Craniata</taxon>
        <taxon>Vertebrata</taxon>
        <taxon>Euteleostomi</taxon>
        <taxon>Mammalia</taxon>
        <taxon>Eutheria</taxon>
        <taxon>Laurasiatheria</taxon>
        <taxon>Chiroptera</taxon>
        <taxon>Yangochiroptera</taxon>
        <taxon>Vespertilionidae</taxon>
        <taxon>Pipistrellus</taxon>
    </lineage>
</organism>
<name>A0A7J7YX39_PIPKU</name>
<evidence type="ECO:0008006" key="4">
    <source>
        <dbReference type="Google" id="ProtNLM"/>
    </source>
</evidence>
<feature type="chain" id="PRO_5029661091" description="Secreted protein" evidence="1">
    <location>
        <begin position="22"/>
        <end position="124"/>
    </location>
</feature>
<reference evidence="2 3" key="1">
    <citation type="journal article" date="2020" name="Nature">
        <title>Six reference-quality genomes reveal evolution of bat adaptations.</title>
        <authorList>
            <person name="Jebb D."/>
            <person name="Huang Z."/>
            <person name="Pippel M."/>
            <person name="Hughes G.M."/>
            <person name="Lavrichenko K."/>
            <person name="Devanna P."/>
            <person name="Winkler S."/>
            <person name="Jermiin L.S."/>
            <person name="Skirmuntt E.C."/>
            <person name="Katzourakis A."/>
            <person name="Burkitt-Gray L."/>
            <person name="Ray D.A."/>
            <person name="Sullivan K.A.M."/>
            <person name="Roscito J.G."/>
            <person name="Kirilenko B.M."/>
            <person name="Davalos L.M."/>
            <person name="Corthals A.P."/>
            <person name="Power M.L."/>
            <person name="Jones G."/>
            <person name="Ransome R.D."/>
            <person name="Dechmann D.K.N."/>
            <person name="Locatelli A.G."/>
            <person name="Puechmaille S.J."/>
            <person name="Fedrigo O."/>
            <person name="Jarvis E.D."/>
            <person name="Hiller M."/>
            <person name="Vernes S.C."/>
            <person name="Myers E.W."/>
            <person name="Teeling E.C."/>
        </authorList>
    </citation>
    <scope>NUCLEOTIDE SEQUENCE [LARGE SCALE GENOMIC DNA]</scope>
    <source>
        <strain evidence="2">MPipKuh1</strain>
        <tissue evidence="2">Flight muscle</tissue>
    </source>
</reference>
<keyword evidence="1" id="KW-0732">Signal</keyword>
<protein>
    <recommendedName>
        <fullName evidence="4">Secreted protein</fullName>
    </recommendedName>
</protein>
<comment type="caution">
    <text evidence="2">The sequence shown here is derived from an EMBL/GenBank/DDBJ whole genome shotgun (WGS) entry which is preliminary data.</text>
</comment>
<feature type="signal peptide" evidence="1">
    <location>
        <begin position="1"/>
        <end position="21"/>
    </location>
</feature>
<sequence>MCVEMAILFYFILFFPPLSPAHPRLHPRFSAWQLPGARTRDRAESVGERGASLGAWRRQERGVTLGSLSPGSRRLSRRSCDLWSLWVAPAWRAGRLPWRSGARLPSPAPTTAALHAADRLLFYY</sequence>
<evidence type="ECO:0000313" key="2">
    <source>
        <dbReference type="EMBL" id="KAF6366464.1"/>
    </source>
</evidence>
<gene>
    <name evidence="2" type="ORF">mPipKuh1_009878</name>
</gene>
<accession>A0A7J7YX39</accession>
<proteinExistence type="predicted"/>
<evidence type="ECO:0000313" key="3">
    <source>
        <dbReference type="Proteomes" id="UP000558488"/>
    </source>
</evidence>
<dbReference type="Proteomes" id="UP000558488">
    <property type="component" value="Unassembled WGS sequence"/>
</dbReference>
<dbReference type="AlphaFoldDB" id="A0A7J7YX39"/>
<keyword evidence="3" id="KW-1185">Reference proteome</keyword>
<dbReference type="EMBL" id="JACAGB010000004">
    <property type="protein sequence ID" value="KAF6366464.1"/>
    <property type="molecule type" value="Genomic_DNA"/>
</dbReference>
<evidence type="ECO:0000256" key="1">
    <source>
        <dbReference type="SAM" id="SignalP"/>
    </source>
</evidence>